<dbReference type="EMBL" id="LBUU01000002">
    <property type="protein sequence ID" value="KKQ71016.1"/>
    <property type="molecule type" value="Genomic_DNA"/>
</dbReference>
<dbReference type="Proteomes" id="UP000034022">
    <property type="component" value="Unassembled WGS sequence"/>
</dbReference>
<name>A0A0G0N1I4_9BACT</name>
<feature type="domain" description="Ice-binding protein C-terminal" evidence="2">
    <location>
        <begin position="204"/>
        <end position="227"/>
    </location>
</feature>
<evidence type="ECO:0000313" key="4">
    <source>
        <dbReference type="Proteomes" id="UP000034022"/>
    </source>
</evidence>
<evidence type="ECO:0000256" key="1">
    <source>
        <dbReference type="SAM" id="SignalP"/>
    </source>
</evidence>
<gene>
    <name evidence="3" type="ORF">US91_C0002G0095</name>
</gene>
<accession>A0A0G0N1I4</accession>
<dbReference type="Pfam" id="PF07589">
    <property type="entry name" value="PEP-CTERM"/>
    <property type="match status" value="1"/>
</dbReference>
<protein>
    <recommendedName>
        <fullName evidence="2">Ice-binding protein C-terminal domain-containing protein</fullName>
    </recommendedName>
</protein>
<sequence length="230" mass="24885">MNKIFASIFLFLTLVISPAFAETITINDAVGDAIGIQFETYKIDIKNFTPGINSGAIAFDIYTDYPQNGITVGTWATKPADLFITETYHGVDYEWAIPLVNRTGFTAGTMYAVGSYFNSDHFSPGPGYIYNPGEKVQIATISSNYGIPSLGGGSVTWESIPQGISDYIIHITTGIWQDDPYGVFDVKWVTAYCANDIISGSTSPVPEPATMMLFGLGLLGAARISRKKTA</sequence>
<proteinExistence type="predicted"/>
<feature type="chain" id="PRO_5002533620" description="Ice-binding protein C-terminal domain-containing protein" evidence="1">
    <location>
        <begin position="22"/>
        <end position="230"/>
    </location>
</feature>
<evidence type="ECO:0000313" key="3">
    <source>
        <dbReference type="EMBL" id="KKQ71016.1"/>
    </source>
</evidence>
<evidence type="ECO:0000259" key="2">
    <source>
        <dbReference type="Pfam" id="PF07589"/>
    </source>
</evidence>
<dbReference type="InterPro" id="IPR013424">
    <property type="entry name" value="Ice-binding_C"/>
</dbReference>
<keyword evidence="1" id="KW-0732">Signal</keyword>
<reference evidence="3 4" key="1">
    <citation type="journal article" date="2015" name="Nature">
        <title>rRNA introns, odd ribosomes, and small enigmatic genomes across a large radiation of phyla.</title>
        <authorList>
            <person name="Brown C.T."/>
            <person name="Hug L.A."/>
            <person name="Thomas B.C."/>
            <person name="Sharon I."/>
            <person name="Castelle C.J."/>
            <person name="Singh A."/>
            <person name="Wilkins M.J."/>
            <person name="Williams K.H."/>
            <person name="Banfield J.F."/>
        </authorList>
    </citation>
    <scope>NUCLEOTIDE SEQUENCE [LARGE SCALE GENOMIC DNA]</scope>
</reference>
<feature type="signal peptide" evidence="1">
    <location>
        <begin position="1"/>
        <end position="21"/>
    </location>
</feature>
<organism evidence="3 4">
    <name type="scientific">Candidatus Falkowbacteria bacterium GW2011_GWE1_38_31</name>
    <dbReference type="NCBI Taxonomy" id="1618638"/>
    <lineage>
        <taxon>Bacteria</taxon>
        <taxon>Candidatus Falkowiibacteriota</taxon>
    </lineage>
</organism>
<dbReference type="AlphaFoldDB" id="A0A0G0N1I4"/>
<comment type="caution">
    <text evidence="3">The sequence shown here is derived from an EMBL/GenBank/DDBJ whole genome shotgun (WGS) entry which is preliminary data.</text>
</comment>
<dbReference type="NCBIfam" id="TIGR02595">
    <property type="entry name" value="PEP_CTERM"/>
    <property type="match status" value="1"/>
</dbReference>